<dbReference type="PROSITE" id="PS01124">
    <property type="entry name" value="HTH_ARAC_FAMILY_2"/>
    <property type="match status" value="1"/>
</dbReference>
<name>A0ABQ2L3T5_9BACL</name>
<evidence type="ECO:0000313" key="5">
    <source>
        <dbReference type="EMBL" id="GGO01485.1"/>
    </source>
</evidence>
<evidence type="ECO:0000256" key="1">
    <source>
        <dbReference type="ARBA" id="ARBA00023015"/>
    </source>
</evidence>
<dbReference type="PANTHER" id="PTHR43280">
    <property type="entry name" value="ARAC-FAMILY TRANSCRIPTIONAL REGULATOR"/>
    <property type="match status" value="1"/>
</dbReference>
<gene>
    <name evidence="5" type="ORF">GCM10010969_23840</name>
</gene>
<dbReference type="Proteomes" id="UP000606653">
    <property type="component" value="Unassembled WGS sequence"/>
</dbReference>
<organism evidence="5 6">
    <name type="scientific">Saccharibacillus kuerlensis</name>
    <dbReference type="NCBI Taxonomy" id="459527"/>
    <lineage>
        <taxon>Bacteria</taxon>
        <taxon>Bacillati</taxon>
        <taxon>Bacillota</taxon>
        <taxon>Bacilli</taxon>
        <taxon>Bacillales</taxon>
        <taxon>Paenibacillaceae</taxon>
        <taxon>Saccharibacillus</taxon>
    </lineage>
</organism>
<dbReference type="InterPro" id="IPR020449">
    <property type="entry name" value="Tscrpt_reg_AraC-type_HTH"/>
</dbReference>
<keyword evidence="3" id="KW-0804">Transcription</keyword>
<dbReference type="SMART" id="SM00342">
    <property type="entry name" value="HTH_ARAC"/>
    <property type="match status" value="1"/>
</dbReference>
<proteinExistence type="predicted"/>
<dbReference type="SUPFAM" id="SSF46689">
    <property type="entry name" value="Homeodomain-like"/>
    <property type="match status" value="1"/>
</dbReference>
<keyword evidence="1" id="KW-0805">Transcription regulation</keyword>
<evidence type="ECO:0000256" key="2">
    <source>
        <dbReference type="ARBA" id="ARBA00023125"/>
    </source>
</evidence>
<keyword evidence="6" id="KW-1185">Reference proteome</keyword>
<comment type="caution">
    <text evidence="5">The sequence shown here is derived from an EMBL/GenBank/DDBJ whole genome shotgun (WGS) entry which is preliminary data.</text>
</comment>
<accession>A0ABQ2L3T5</accession>
<dbReference type="EMBL" id="BMLN01000006">
    <property type="protein sequence ID" value="GGO01485.1"/>
    <property type="molecule type" value="Genomic_DNA"/>
</dbReference>
<dbReference type="RefSeq" id="WP_018976197.1">
    <property type="nucleotide sequence ID" value="NZ_BMLN01000006.1"/>
</dbReference>
<evidence type="ECO:0000259" key="4">
    <source>
        <dbReference type="PROSITE" id="PS01124"/>
    </source>
</evidence>
<dbReference type="PRINTS" id="PR00032">
    <property type="entry name" value="HTHARAC"/>
</dbReference>
<dbReference type="Pfam" id="PF12833">
    <property type="entry name" value="HTH_18"/>
    <property type="match status" value="1"/>
</dbReference>
<dbReference type="InterPro" id="IPR018062">
    <property type="entry name" value="HTH_AraC-typ_CS"/>
</dbReference>
<keyword evidence="2" id="KW-0238">DNA-binding</keyword>
<evidence type="ECO:0000313" key="6">
    <source>
        <dbReference type="Proteomes" id="UP000606653"/>
    </source>
</evidence>
<dbReference type="Gene3D" id="1.10.10.60">
    <property type="entry name" value="Homeodomain-like"/>
    <property type="match status" value="2"/>
</dbReference>
<dbReference type="InterPro" id="IPR018060">
    <property type="entry name" value="HTH_AraC"/>
</dbReference>
<evidence type="ECO:0000256" key="3">
    <source>
        <dbReference type="ARBA" id="ARBA00023163"/>
    </source>
</evidence>
<protein>
    <recommendedName>
        <fullName evidence="4">HTH araC/xylS-type domain-containing protein</fullName>
    </recommendedName>
</protein>
<dbReference type="PANTHER" id="PTHR43280:SF2">
    <property type="entry name" value="HTH-TYPE TRANSCRIPTIONAL REGULATOR EXSA"/>
    <property type="match status" value="1"/>
</dbReference>
<reference evidence="6" key="1">
    <citation type="journal article" date="2019" name="Int. J. Syst. Evol. Microbiol.">
        <title>The Global Catalogue of Microorganisms (GCM) 10K type strain sequencing project: providing services to taxonomists for standard genome sequencing and annotation.</title>
        <authorList>
            <consortium name="The Broad Institute Genomics Platform"/>
            <consortium name="The Broad Institute Genome Sequencing Center for Infectious Disease"/>
            <person name="Wu L."/>
            <person name="Ma J."/>
        </authorList>
    </citation>
    <scope>NUCLEOTIDE SEQUENCE [LARGE SCALE GENOMIC DNA]</scope>
    <source>
        <strain evidence="6">CGMCC 1.6964</strain>
    </source>
</reference>
<dbReference type="PROSITE" id="PS00041">
    <property type="entry name" value="HTH_ARAC_FAMILY_1"/>
    <property type="match status" value="1"/>
</dbReference>
<dbReference type="InterPro" id="IPR009057">
    <property type="entry name" value="Homeodomain-like_sf"/>
</dbReference>
<sequence>MIHGKRRTLFGRLLLSFAVLILMFTLCLGLVYQLFKNGLQSEIIDASRLEADSAAERFGGYFDQVGMMLFTLNEDPDVVGFGRQLRVQNPDTTDYLQARKAIEKLRWNAYNSFFYLEDAAVQFDASDLVLYKSGSASSAYFFDRKYRSDTYTSEFWKRQMEEPPGYTLYPAMQIETIEGIGDSKWLLPYRFSHGEGSRQTIALIDIASAAEAFYEQEGGRSLSILDRSGQLLYTSGGDGAAPNLPTFAEGETVALRSDTYYLKREGEDGLSYIASVPADHIGRQLRQMTELMTAAMAGSIAAALGAAYLLSRRLNRPVQRLLGRLLDRKPDIPYPDEGIAEYDLIGSKLSELMREKSEVRDKLNRHRSLLASFGYINELKRINTDIGEWEDFRSDASNYTVALHRINFRRSAVPPAEREEEIRRLKELIHLLTSERFEYAHTFQIEKDEIVSVLKEVDAERVMQLLRHIEEVIGGESERFLIVSAIAPASRSVSQFGDAYAFVRRLVDQAPLEEHMQILTESRLLPSSVSLSDAQEKELRSAIQEGASARCLQLIEQALDSLRRNGAGADQVRFFANGIAQKILHTAEAAHSDLPSFRALKKWAAELPECRTFDEYGESLKLLTESACALIRQSRSTDEEPVIALFFEILRKQYAEDLSLDYLSERLNLSGTYLSAYIKEKTGLNFSDHLTSVRMQKAKELLLSTRLNVSEISRSVGYSHITSFNRSFKKSTGLSPGEYRKQQMYRLSSG</sequence>
<feature type="domain" description="HTH araC/xylS-type" evidence="4">
    <location>
        <begin position="644"/>
        <end position="742"/>
    </location>
</feature>